<feature type="chain" id="PRO_5043762836" description="Pectinesterase inhibitor domain-containing protein" evidence="1">
    <location>
        <begin position="26"/>
        <end position="177"/>
    </location>
</feature>
<gene>
    <name evidence="2" type="ORF">VFH_I111720</name>
</gene>
<keyword evidence="3" id="KW-1185">Reference proteome</keyword>
<reference evidence="2 3" key="1">
    <citation type="submission" date="2023-01" db="EMBL/GenBank/DDBJ databases">
        <authorList>
            <person name="Kreplak J."/>
        </authorList>
    </citation>
    <scope>NUCLEOTIDE SEQUENCE [LARGE SCALE GENOMIC DNA]</scope>
</reference>
<dbReference type="PANTHER" id="PTHR31890:SF9">
    <property type="entry name" value="PLANT INVERTASE_PECTIN METHYLESTERASE INHIBITOR SUPERFAMILY PROTEIN"/>
    <property type="match status" value="1"/>
</dbReference>
<evidence type="ECO:0000256" key="1">
    <source>
        <dbReference type="SAM" id="SignalP"/>
    </source>
</evidence>
<feature type="signal peptide" evidence="1">
    <location>
        <begin position="1"/>
        <end position="25"/>
    </location>
</feature>
<keyword evidence="1" id="KW-0732">Signal</keyword>
<evidence type="ECO:0000313" key="3">
    <source>
        <dbReference type="Proteomes" id="UP001157006"/>
    </source>
</evidence>
<proteinExistence type="predicted"/>
<dbReference type="PANTHER" id="PTHR31890">
    <property type="entry name" value="PLANT INVERTASE/PECTIN METHYLESTERASE INHIBITOR SUPERFAMILY PROTEIN"/>
    <property type="match status" value="1"/>
</dbReference>
<dbReference type="InterPro" id="IPR035513">
    <property type="entry name" value="Invertase/methylesterase_inhib"/>
</dbReference>
<dbReference type="Proteomes" id="UP001157006">
    <property type="component" value="Chromosome 1S"/>
</dbReference>
<dbReference type="AlphaFoldDB" id="A0AAV0Z6F0"/>
<organism evidence="2 3">
    <name type="scientific">Vicia faba</name>
    <name type="common">Broad bean</name>
    <name type="synonym">Faba vulgaris</name>
    <dbReference type="NCBI Taxonomy" id="3906"/>
    <lineage>
        <taxon>Eukaryota</taxon>
        <taxon>Viridiplantae</taxon>
        <taxon>Streptophyta</taxon>
        <taxon>Embryophyta</taxon>
        <taxon>Tracheophyta</taxon>
        <taxon>Spermatophyta</taxon>
        <taxon>Magnoliopsida</taxon>
        <taxon>eudicotyledons</taxon>
        <taxon>Gunneridae</taxon>
        <taxon>Pentapetalae</taxon>
        <taxon>rosids</taxon>
        <taxon>fabids</taxon>
        <taxon>Fabales</taxon>
        <taxon>Fabaceae</taxon>
        <taxon>Papilionoideae</taxon>
        <taxon>50 kb inversion clade</taxon>
        <taxon>NPAAA clade</taxon>
        <taxon>Hologalegina</taxon>
        <taxon>IRL clade</taxon>
        <taxon>Fabeae</taxon>
        <taxon>Vicia</taxon>
    </lineage>
</organism>
<name>A0AAV0Z6F0_VICFA</name>
<accession>A0AAV0Z6F0</accession>
<dbReference type="Gene3D" id="1.20.140.40">
    <property type="entry name" value="Invertase/pectin methylesterase inhibitor family protein"/>
    <property type="match status" value="1"/>
</dbReference>
<protein>
    <recommendedName>
        <fullName evidence="4">Pectinesterase inhibitor domain-containing protein</fullName>
    </recommendedName>
</protein>
<evidence type="ECO:0008006" key="4">
    <source>
        <dbReference type="Google" id="ProtNLM"/>
    </source>
</evidence>
<sequence>MKSTSSSLFIIFVPLIFYAIVPALSLDLYESVCNEAGQDANSCINTLKGDSRIVGAKNYLDLSKFILEIAFNKATSVQSYFAKVAIRFPEDNGIRRCSVVFYVNVLEDFKSATYKLGYNPKGAIDDIHAAGEEVMKCEKVLSGEKSYNPSMHALNDGIYLLSKIASLTVNHFALKEG</sequence>
<dbReference type="EMBL" id="OX451735">
    <property type="protein sequence ID" value="CAI8593849.1"/>
    <property type="molecule type" value="Genomic_DNA"/>
</dbReference>
<evidence type="ECO:0000313" key="2">
    <source>
        <dbReference type="EMBL" id="CAI8593849.1"/>
    </source>
</evidence>
<dbReference type="SUPFAM" id="SSF101148">
    <property type="entry name" value="Plant invertase/pectin methylesterase inhibitor"/>
    <property type="match status" value="1"/>
</dbReference>